<evidence type="ECO:0000259" key="2">
    <source>
        <dbReference type="PROSITE" id="PS51062"/>
    </source>
</evidence>
<dbReference type="PROSITE" id="PS51062">
    <property type="entry name" value="RUNT"/>
    <property type="match status" value="1"/>
</dbReference>
<feature type="region of interest" description="Disordered" evidence="1">
    <location>
        <begin position="1"/>
        <end position="22"/>
    </location>
</feature>
<organism evidence="3">
    <name type="scientific">Tetraselmis sp. GSL018</name>
    <dbReference type="NCBI Taxonomy" id="582737"/>
    <lineage>
        <taxon>Eukaryota</taxon>
        <taxon>Viridiplantae</taxon>
        <taxon>Chlorophyta</taxon>
        <taxon>core chlorophytes</taxon>
        <taxon>Chlorodendrophyceae</taxon>
        <taxon>Chlorodendrales</taxon>
        <taxon>Chlorodendraceae</taxon>
        <taxon>Tetraselmis</taxon>
    </lineage>
</organism>
<reference evidence="3" key="1">
    <citation type="submission" date="2014-05" db="EMBL/GenBank/DDBJ databases">
        <title>The transcriptome of the halophilic microalga Tetraselmis sp. GSL018 isolated from the Great Salt Lake, Utah.</title>
        <authorList>
            <person name="Jinkerson R.E."/>
            <person name="D'Adamo S."/>
            <person name="Posewitz M.C."/>
        </authorList>
    </citation>
    <scope>NUCLEOTIDE SEQUENCE</scope>
    <source>
        <strain evidence="3">GSL018</strain>
    </source>
</reference>
<dbReference type="GO" id="GO:0003677">
    <property type="term" value="F:DNA binding"/>
    <property type="evidence" value="ECO:0007669"/>
    <property type="project" value="InterPro"/>
</dbReference>
<sequence length="279" mass="27737">MLRGGSGNDRPVRVSLEVSEGPGKVATVRVVVRIAGGGPSAGGAAAQRPKGGLGWLPWPPHPEGSAGKRGKDDTGPSEATARPCSGPPNPLSSWIPWLASGPVRPDPSGGSAPPCEDASAGGDRGRSREPSKSAPSARPRRASDGGSRLSLEIPAAGFDPWGLRVYSSTAAPGDPEGSPDKGGPRCSVLKVIDLPLPFGSSICISSIRRGAPGGQEAPAQGSATVPPPPHGGGDPSGSSRPAPTPGPQAEAPGAALSAGGLRPIGPHAAVRLLRRATTM</sequence>
<dbReference type="AlphaFoldDB" id="A0A061RY52"/>
<proteinExistence type="predicted"/>
<dbReference type="GO" id="GO:0003700">
    <property type="term" value="F:DNA-binding transcription factor activity"/>
    <property type="evidence" value="ECO:0007669"/>
    <property type="project" value="InterPro"/>
</dbReference>
<evidence type="ECO:0000313" key="3">
    <source>
        <dbReference type="EMBL" id="JAC75659.1"/>
    </source>
</evidence>
<feature type="domain" description="Runt" evidence="2">
    <location>
        <begin position="1"/>
        <end position="44"/>
    </location>
</feature>
<evidence type="ECO:0000256" key="1">
    <source>
        <dbReference type="SAM" id="MobiDB-lite"/>
    </source>
</evidence>
<feature type="compositionally biased region" description="Low complexity" evidence="1">
    <location>
        <begin position="214"/>
        <end position="223"/>
    </location>
</feature>
<accession>A0A061RY52</accession>
<dbReference type="EMBL" id="GBEZ01009973">
    <property type="protein sequence ID" value="JAC75659.1"/>
    <property type="molecule type" value="Transcribed_RNA"/>
</dbReference>
<name>A0A061RY52_9CHLO</name>
<dbReference type="InterPro" id="IPR013524">
    <property type="entry name" value="Runt_dom"/>
</dbReference>
<gene>
    <name evidence="3" type="ORF">TSPGSL018_22421</name>
</gene>
<feature type="region of interest" description="Disordered" evidence="1">
    <location>
        <begin position="204"/>
        <end position="265"/>
    </location>
</feature>
<feature type="region of interest" description="Disordered" evidence="1">
    <location>
        <begin position="36"/>
        <end position="187"/>
    </location>
</feature>
<protein>
    <recommendedName>
        <fullName evidence="2">Runt domain-containing protein</fullName>
    </recommendedName>
</protein>